<evidence type="ECO:0000256" key="4">
    <source>
        <dbReference type="SAM" id="MobiDB-lite"/>
    </source>
</evidence>
<accession>D1C156</accession>
<dbReference type="SUPFAM" id="SSF51735">
    <property type="entry name" value="NAD(P)-binding Rossmann-fold domains"/>
    <property type="match status" value="1"/>
</dbReference>
<evidence type="ECO:0000259" key="5">
    <source>
        <dbReference type="SMART" id="SM00822"/>
    </source>
</evidence>
<keyword evidence="2" id="KW-0560">Oxidoreductase</keyword>
<evidence type="ECO:0000256" key="1">
    <source>
        <dbReference type="ARBA" id="ARBA00006484"/>
    </source>
</evidence>
<dbReference type="STRING" id="479434.Sthe_0535"/>
<dbReference type="PROSITE" id="PS00061">
    <property type="entry name" value="ADH_SHORT"/>
    <property type="match status" value="1"/>
</dbReference>
<organism evidence="6 7">
    <name type="scientific">Sphaerobacter thermophilus (strain ATCC 49802 / DSM 20745 / KCCM 41009 / NCIMB 13125 / S 6022)</name>
    <dbReference type="NCBI Taxonomy" id="479434"/>
    <lineage>
        <taxon>Bacteria</taxon>
        <taxon>Pseudomonadati</taxon>
        <taxon>Thermomicrobiota</taxon>
        <taxon>Thermomicrobia</taxon>
        <taxon>Sphaerobacterales</taxon>
        <taxon>Sphaerobacterineae</taxon>
        <taxon>Sphaerobacteraceae</taxon>
        <taxon>Sphaerobacter</taxon>
    </lineage>
</organism>
<dbReference type="PANTHER" id="PTHR45024:SF2">
    <property type="entry name" value="SCP2 DOMAIN-CONTAINING PROTEIN"/>
    <property type="match status" value="1"/>
</dbReference>
<evidence type="ECO:0000313" key="6">
    <source>
        <dbReference type="EMBL" id="ACZ37973.1"/>
    </source>
</evidence>
<protein>
    <submittedName>
        <fullName evidence="6">Short-chain dehydrogenase/reductase SDR</fullName>
    </submittedName>
</protein>
<dbReference type="PRINTS" id="PR00081">
    <property type="entry name" value="GDHRDH"/>
</dbReference>
<dbReference type="InterPro" id="IPR051687">
    <property type="entry name" value="Peroxisomal_Beta-Oxidation"/>
</dbReference>
<dbReference type="HOGENOM" id="CLU_010194_1_3_0"/>
<evidence type="ECO:0000256" key="2">
    <source>
        <dbReference type="ARBA" id="ARBA00023002"/>
    </source>
</evidence>
<dbReference type="EMBL" id="CP001823">
    <property type="protein sequence ID" value="ACZ37973.1"/>
    <property type="molecule type" value="Genomic_DNA"/>
</dbReference>
<dbReference type="PANTHER" id="PTHR45024">
    <property type="entry name" value="DEHYDROGENASES, SHORT CHAIN"/>
    <property type="match status" value="1"/>
</dbReference>
<reference evidence="7" key="1">
    <citation type="submission" date="2009-11" db="EMBL/GenBank/DDBJ databases">
        <title>The complete chromosome 1 of Sphaerobacter thermophilus DSM 20745.</title>
        <authorList>
            <person name="Lucas S."/>
            <person name="Copeland A."/>
            <person name="Lapidus A."/>
            <person name="Glavina del Rio T."/>
            <person name="Dalin E."/>
            <person name="Tice H."/>
            <person name="Bruce D."/>
            <person name="Goodwin L."/>
            <person name="Pitluck S."/>
            <person name="Kyrpides N."/>
            <person name="Mavromatis K."/>
            <person name="Ivanova N."/>
            <person name="Mikhailova N."/>
            <person name="LaButti K.M."/>
            <person name="Clum A."/>
            <person name="Sun H.I."/>
            <person name="Brettin T."/>
            <person name="Detter J.C."/>
            <person name="Han C."/>
            <person name="Larimer F."/>
            <person name="Land M."/>
            <person name="Hauser L."/>
            <person name="Markowitz V."/>
            <person name="Cheng J.F."/>
            <person name="Hugenholtz P."/>
            <person name="Woyke T."/>
            <person name="Wu D."/>
            <person name="Steenblock K."/>
            <person name="Schneider S."/>
            <person name="Pukall R."/>
            <person name="Goeker M."/>
            <person name="Klenk H.P."/>
            <person name="Eisen J.A."/>
        </authorList>
    </citation>
    <scope>NUCLEOTIDE SEQUENCE [LARGE SCALE GENOMIC DNA]</scope>
    <source>
        <strain evidence="7">ATCC 49802 / DSM 20745 / S 6022</strain>
    </source>
</reference>
<dbReference type="InterPro" id="IPR036291">
    <property type="entry name" value="NAD(P)-bd_dom_sf"/>
</dbReference>
<dbReference type="Gene3D" id="3.40.50.720">
    <property type="entry name" value="NAD(P)-binding Rossmann-like Domain"/>
    <property type="match status" value="1"/>
</dbReference>
<dbReference type="AlphaFoldDB" id="D1C156"/>
<proteinExistence type="inferred from homology"/>
<feature type="region of interest" description="Disordered" evidence="4">
    <location>
        <begin position="208"/>
        <end position="227"/>
    </location>
</feature>
<dbReference type="SMART" id="SM00822">
    <property type="entry name" value="PKS_KR"/>
    <property type="match status" value="1"/>
</dbReference>
<dbReference type="InterPro" id="IPR057326">
    <property type="entry name" value="KR_dom"/>
</dbReference>
<dbReference type="InterPro" id="IPR020904">
    <property type="entry name" value="Sc_DH/Rdtase_CS"/>
</dbReference>
<sequence length="346" mass="36689">MNTLDGKVALVTGAGRGIGRAVAELLAAESAAVVVNDLGTALSGEGADVSVAQQVVDAIRAAGGRAVANTESVADYAAAGRMVEQALDEFGRLDIVVNVAGILRDRMIFNMTEEEWDAVIAVHLNGTFNTSRHACALFRERKTGGRIINFSSVSAWGSPGQPNYGAAKYGILGFTAVLANSMSRYGVTANAILPYAATRMIDSTPRGQEFARQHGKPPSEMAAGTEGDPANVAPMVAYLASDAAAGINGRFFGVRGYTIQLYSSWEIAAILGADRRWTPQELAELFPTYIDPLLEDVPTVEVPGQERPLRGTAALQHDPAAWEEFAPGIQQWVREGYYAAKAAARS</sequence>
<dbReference type="OrthoDB" id="9803333at2"/>
<comment type="similarity">
    <text evidence="1 3">Belongs to the short-chain dehydrogenases/reductases (SDR) family.</text>
</comment>
<dbReference type="InterPro" id="IPR002347">
    <property type="entry name" value="SDR_fam"/>
</dbReference>
<dbReference type="InParanoid" id="D1C156"/>
<dbReference type="Pfam" id="PF00106">
    <property type="entry name" value="adh_short"/>
    <property type="match status" value="1"/>
</dbReference>
<keyword evidence="7" id="KW-1185">Reference proteome</keyword>
<dbReference type="GO" id="GO:0016491">
    <property type="term" value="F:oxidoreductase activity"/>
    <property type="evidence" value="ECO:0007669"/>
    <property type="project" value="UniProtKB-KW"/>
</dbReference>
<evidence type="ECO:0000313" key="7">
    <source>
        <dbReference type="Proteomes" id="UP000002027"/>
    </source>
</evidence>
<reference evidence="6 7" key="2">
    <citation type="journal article" date="2010" name="Stand. Genomic Sci.">
        <title>Complete genome sequence of Desulfohalobium retbaense type strain (HR(100)).</title>
        <authorList>
            <person name="Spring S."/>
            <person name="Nolan M."/>
            <person name="Lapidus A."/>
            <person name="Glavina Del Rio T."/>
            <person name="Copeland A."/>
            <person name="Tice H."/>
            <person name="Cheng J.F."/>
            <person name="Lucas S."/>
            <person name="Land M."/>
            <person name="Chen F."/>
            <person name="Bruce D."/>
            <person name="Goodwin L."/>
            <person name="Pitluck S."/>
            <person name="Ivanova N."/>
            <person name="Mavromatis K."/>
            <person name="Mikhailova N."/>
            <person name="Pati A."/>
            <person name="Chen A."/>
            <person name="Palaniappan K."/>
            <person name="Hauser L."/>
            <person name="Chang Y.J."/>
            <person name="Jeffries C.D."/>
            <person name="Munk C."/>
            <person name="Kiss H."/>
            <person name="Chain P."/>
            <person name="Han C."/>
            <person name="Brettin T."/>
            <person name="Detter J.C."/>
            <person name="Schuler E."/>
            <person name="Goker M."/>
            <person name="Rohde M."/>
            <person name="Bristow J."/>
            <person name="Eisen J.A."/>
            <person name="Markowitz V."/>
            <person name="Hugenholtz P."/>
            <person name="Kyrpides N.C."/>
            <person name="Klenk H.P."/>
        </authorList>
    </citation>
    <scope>NUCLEOTIDE SEQUENCE [LARGE SCALE GENOMIC DNA]</scope>
    <source>
        <strain evidence="7">ATCC 49802 / DSM 20745 / S 6022</strain>
    </source>
</reference>
<dbReference type="KEGG" id="sti:Sthe_0535"/>
<gene>
    <name evidence="6" type="ordered locus">Sthe_0535</name>
</gene>
<feature type="domain" description="Ketoreductase" evidence="5">
    <location>
        <begin position="7"/>
        <end position="203"/>
    </location>
</feature>
<name>D1C156_SPHTD</name>
<dbReference type="FunFam" id="3.40.50.720:FF:000084">
    <property type="entry name" value="Short-chain dehydrogenase reductase"/>
    <property type="match status" value="1"/>
</dbReference>
<dbReference type="eggNOG" id="COG1028">
    <property type="taxonomic scope" value="Bacteria"/>
</dbReference>
<evidence type="ECO:0000256" key="3">
    <source>
        <dbReference type="RuleBase" id="RU000363"/>
    </source>
</evidence>
<dbReference type="PRINTS" id="PR00080">
    <property type="entry name" value="SDRFAMILY"/>
</dbReference>
<dbReference type="RefSeq" id="WP_012871020.1">
    <property type="nucleotide sequence ID" value="NC_013523.1"/>
</dbReference>
<dbReference type="Proteomes" id="UP000002027">
    <property type="component" value="Chromosome 1"/>
</dbReference>